<dbReference type="GO" id="GO:0043123">
    <property type="term" value="P:positive regulation of canonical NF-kappaB signal transduction"/>
    <property type="evidence" value="ECO:0007669"/>
    <property type="project" value="TreeGrafter"/>
</dbReference>
<dbReference type="Gene3D" id="3.40.50.10140">
    <property type="entry name" value="Toll/interleukin-1 receptor homology (TIR) domain"/>
    <property type="match status" value="1"/>
</dbReference>
<keyword evidence="4" id="KW-1185">Reference proteome</keyword>
<dbReference type="InterPro" id="IPR035897">
    <property type="entry name" value="Toll_tir_struct_dom_sf"/>
</dbReference>
<dbReference type="GO" id="GO:0005737">
    <property type="term" value="C:cytoplasm"/>
    <property type="evidence" value="ECO:0007669"/>
    <property type="project" value="TreeGrafter"/>
</dbReference>
<dbReference type="AlphaFoldDB" id="A0AAV7B6N3"/>
<dbReference type="InterPro" id="IPR000157">
    <property type="entry name" value="TIR_dom"/>
</dbReference>
<evidence type="ECO:0000313" key="4">
    <source>
        <dbReference type="Proteomes" id="UP000824782"/>
    </source>
</evidence>
<dbReference type="GO" id="GO:0034142">
    <property type="term" value="P:toll-like receptor 4 signaling pathway"/>
    <property type="evidence" value="ECO:0007669"/>
    <property type="project" value="TreeGrafter"/>
</dbReference>
<dbReference type="PROSITE" id="PS50104">
    <property type="entry name" value="TIR"/>
    <property type="match status" value="1"/>
</dbReference>
<dbReference type="EMBL" id="WNYA01000006">
    <property type="protein sequence ID" value="KAG8568154.1"/>
    <property type="molecule type" value="Genomic_DNA"/>
</dbReference>
<evidence type="ECO:0000259" key="2">
    <source>
        <dbReference type="PROSITE" id="PS50104"/>
    </source>
</evidence>
<gene>
    <name evidence="3" type="ORF">GDO81_013906</name>
</gene>
<dbReference type="GO" id="GO:0032760">
    <property type="term" value="P:positive regulation of tumor necrosis factor production"/>
    <property type="evidence" value="ECO:0007669"/>
    <property type="project" value="TreeGrafter"/>
</dbReference>
<reference evidence="3" key="1">
    <citation type="thesis" date="2020" institute="ProQuest LLC" country="789 East Eisenhower Parkway, Ann Arbor, MI, USA">
        <title>Comparative Genomics and Chromosome Evolution.</title>
        <authorList>
            <person name="Mudd A.B."/>
        </authorList>
    </citation>
    <scope>NUCLEOTIDE SEQUENCE</scope>
    <source>
        <strain evidence="3">237g6f4</strain>
        <tissue evidence="3">Blood</tissue>
    </source>
</reference>
<dbReference type="GO" id="GO:0035662">
    <property type="term" value="F:Toll-like receptor 4 binding"/>
    <property type="evidence" value="ECO:0007669"/>
    <property type="project" value="TreeGrafter"/>
</dbReference>
<dbReference type="InterPro" id="IPR017279">
    <property type="entry name" value="Tol-interleuk_rcpt_adapt_Tirap"/>
</dbReference>
<comment type="caution">
    <text evidence="3">The sequence shown here is derived from an EMBL/GenBank/DDBJ whole genome shotgun (WGS) entry which is preliminary data.</text>
</comment>
<dbReference type="GO" id="GO:2000343">
    <property type="term" value="P:positive regulation of chemokine (C-X-C motif) ligand 2 production"/>
    <property type="evidence" value="ECO:0007669"/>
    <property type="project" value="TreeGrafter"/>
</dbReference>
<dbReference type="PANTHER" id="PTHR22662:SF0">
    <property type="entry name" value="TOLL_INTERLEUKIN-1 RECEPTOR DOMAIN-CONTAINING ADAPTER PROTEIN"/>
    <property type="match status" value="1"/>
</dbReference>
<sequence>MGARESRIESPAQTSTGIGGGSGTRTTARVHSLPMKTVPPPITNPVLVWPDNSTRWQRLYDVYICHSKDEADCSYAMEMLSYLEQQPEKLRCFLPMRDMLAGSPIPSEICSGLENSHCWVMLLTPHFLSDNWCRYQMHQFITQAPCSNGRLIPVIIGLSLAQYPSEVKHMYAFKDTLNDRSVFIKVKDAILRCKYKVRAQFIPVSI</sequence>
<dbReference type="GO" id="GO:0035663">
    <property type="term" value="F:Toll-like receptor 2 binding"/>
    <property type="evidence" value="ECO:0007669"/>
    <property type="project" value="TreeGrafter"/>
</dbReference>
<dbReference type="Pfam" id="PF13676">
    <property type="entry name" value="TIR_2"/>
    <property type="match status" value="1"/>
</dbReference>
<evidence type="ECO:0000313" key="3">
    <source>
        <dbReference type="EMBL" id="KAG8568154.1"/>
    </source>
</evidence>
<feature type="region of interest" description="Disordered" evidence="1">
    <location>
        <begin position="1"/>
        <end position="35"/>
    </location>
</feature>
<proteinExistence type="predicted"/>
<dbReference type="SMART" id="SM00255">
    <property type="entry name" value="TIR"/>
    <property type="match status" value="1"/>
</dbReference>
<dbReference type="GO" id="GO:0005886">
    <property type="term" value="C:plasma membrane"/>
    <property type="evidence" value="ECO:0007669"/>
    <property type="project" value="TreeGrafter"/>
</dbReference>
<dbReference type="EMBL" id="WNYA01000006">
    <property type="protein sequence ID" value="KAG8568153.1"/>
    <property type="molecule type" value="Genomic_DNA"/>
</dbReference>
<evidence type="ECO:0000256" key="1">
    <source>
        <dbReference type="SAM" id="MobiDB-lite"/>
    </source>
</evidence>
<name>A0AAV7B6N3_ENGPU</name>
<dbReference type="Proteomes" id="UP000824782">
    <property type="component" value="Unassembled WGS sequence"/>
</dbReference>
<dbReference type="SUPFAM" id="SSF52200">
    <property type="entry name" value="Toll/Interleukin receptor TIR domain"/>
    <property type="match status" value="1"/>
</dbReference>
<feature type="domain" description="TIR" evidence="2">
    <location>
        <begin position="58"/>
        <end position="190"/>
    </location>
</feature>
<dbReference type="PANTHER" id="PTHR22662">
    <property type="entry name" value="TIRAP"/>
    <property type="match status" value="1"/>
</dbReference>
<accession>A0AAV7B6N3</accession>
<protein>
    <recommendedName>
        <fullName evidence="2">TIR domain-containing protein</fullName>
    </recommendedName>
</protein>
<organism evidence="3 4">
    <name type="scientific">Engystomops pustulosus</name>
    <name type="common">Tungara frog</name>
    <name type="synonym">Physalaemus pustulosus</name>
    <dbReference type="NCBI Taxonomy" id="76066"/>
    <lineage>
        <taxon>Eukaryota</taxon>
        <taxon>Metazoa</taxon>
        <taxon>Chordata</taxon>
        <taxon>Craniata</taxon>
        <taxon>Vertebrata</taxon>
        <taxon>Euteleostomi</taxon>
        <taxon>Amphibia</taxon>
        <taxon>Batrachia</taxon>
        <taxon>Anura</taxon>
        <taxon>Neobatrachia</taxon>
        <taxon>Hyloidea</taxon>
        <taxon>Leptodactylidae</taxon>
        <taxon>Leiuperinae</taxon>
        <taxon>Engystomops</taxon>
    </lineage>
</organism>